<organism evidence="2 3">
    <name type="scientific">Aedes aegypti</name>
    <name type="common">Yellowfever mosquito</name>
    <name type="synonym">Culex aegypti</name>
    <dbReference type="NCBI Taxonomy" id="7159"/>
    <lineage>
        <taxon>Eukaryota</taxon>
        <taxon>Metazoa</taxon>
        <taxon>Ecdysozoa</taxon>
        <taxon>Arthropoda</taxon>
        <taxon>Hexapoda</taxon>
        <taxon>Insecta</taxon>
        <taxon>Pterygota</taxon>
        <taxon>Neoptera</taxon>
        <taxon>Endopterygota</taxon>
        <taxon>Diptera</taxon>
        <taxon>Nematocera</taxon>
        <taxon>Culicoidea</taxon>
        <taxon>Culicidae</taxon>
        <taxon>Culicinae</taxon>
        <taxon>Aedini</taxon>
        <taxon>Aedes</taxon>
        <taxon>Stegomyia</taxon>
    </lineage>
</organism>
<accession>A0A6I8TQA5</accession>
<name>A0A6I8TQA5_AEDAE</name>
<dbReference type="InterPro" id="IPR002656">
    <property type="entry name" value="Acyl_transf_3_dom"/>
</dbReference>
<reference evidence="2 3" key="1">
    <citation type="submission" date="2017-06" db="EMBL/GenBank/DDBJ databases">
        <title>Aedes aegypti genome working group (AGWG) sequencing and assembly.</title>
        <authorList>
            <consortium name="Aedes aegypti Genome Working Group (AGWG)"/>
            <person name="Matthews B.J."/>
        </authorList>
    </citation>
    <scope>NUCLEOTIDE SEQUENCE [LARGE SCALE GENOMIC DNA]</scope>
    <source>
        <strain evidence="2 3">LVP_AGWG</strain>
    </source>
</reference>
<evidence type="ECO:0000259" key="1">
    <source>
        <dbReference type="Pfam" id="PF01757"/>
    </source>
</evidence>
<dbReference type="GO" id="GO:0016747">
    <property type="term" value="F:acyltransferase activity, transferring groups other than amino-acyl groups"/>
    <property type="evidence" value="ECO:0007669"/>
    <property type="project" value="InterPro"/>
</dbReference>
<dbReference type="PANTHER" id="PTHR11161">
    <property type="entry name" value="O-ACYLTRANSFERASE"/>
    <property type="match status" value="1"/>
</dbReference>
<dbReference type="InParanoid" id="A0A6I8TQA5"/>
<gene>
    <name evidence="2" type="primary">5565290</name>
</gene>
<dbReference type="OrthoDB" id="10265389at2759"/>
<protein>
    <recommendedName>
        <fullName evidence="1">Acyltransferase 3 domain-containing protein</fullName>
    </recommendedName>
</protein>
<dbReference type="Pfam" id="PF01757">
    <property type="entry name" value="Acyl_transf_3"/>
    <property type="match status" value="1"/>
</dbReference>
<feature type="domain" description="Acyltransferase 3" evidence="1">
    <location>
        <begin position="242"/>
        <end position="633"/>
    </location>
</feature>
<reference evidence="2" key="2">
    <citation type="submission" date="2020-05" db="UniProtKB">
        <authorList>
            <consortium name="EnsemblMetazoa"/>
        </authorList>
    </citation>
    <scope>IDENTIFICATION</scope>
    <source>
        <strain evidence="2">LVP_AGWG</strain>
    </source>
</reference>
<proteinExistence type="predicted"/>
<evidence type="ECO:0000313" key="3">
    <source>
        <dbReference type="Proteomes" id="UP000008820"/>
    </source>
</evidence>
<keyword evidence="3" id="KW-1185">Reference proteome</keyword>
<dbReference type="EnsemblMetazoa" id="AAEL014804-RB">
    <property type="protein sequence ID" value="AAEL014804-PB"/>
    <property type="gene ID" value="AAEL014804"/>
</dbReference>
<dbReference type="PANTHER" id="PTHR11161:SF22">
    <property type="entry name" value="ACYLTRANSFERASE 3 DOMAIN-CONTAINING PROTEIN-RELATED"/>
    <property type="match status" value="1"/>
</dbReference>
<sequence>MPLRCVLSSGVLSLLLIGIQGAIVVGSSRGDTGIVPPIYRYDDFKMCRQINSPGVFCYVRIVLESKDDPIDTSSKIVASYRRNQLDWGMCVADCQREVALLDERERQRLFQPKIEVNFTYFLHMEVIRDQLNEYNSKYGKLINICVNNRLERDHQVYQHGYSQIEHCVTNDPLVVRSEFDWLTVVFVAITVTLVGTVLGATAIEWLGSSQSKDHVIVSAFSVRRNWTRFIEVNKSESYKDFGYIDGLRVFVNIYVLSVHCFMVYGAVPSSNPEFIEGLLQYRSILNFGATAPITVQIFFVISGMLLMVNYLKDIEHKPQIGFDYFRTKIANRWVRLLPVYHFFLLMTVVGHALPGLELGPIGYTALITERNVCRERGWENMLFVSNLPFSLVPCFLQGWYLGAEQQLFLGAMLVLALIWKYPRSIKPILVALLVISNVVTLGIIYKLRLEPVLPTKLSEMKLLFSFEKWFVQIYQPSYTNANSYISGLITGYLYHEAKRGRLSLDESKLYSVLRRVTVPLTAIGLLLPCLFYEHGFTRASFTVLLFTFIYRNYGALALCMCFIYCFRTRPGLIRRFLASRLMTTLGKLSYSVYVLHVPLLRLMLNYAPSILETSLTSIGLLLLRLTILSYIFGLVVYFVLEQPMYLVLKHYLLERSSGKAKKVT</sequence>
<dbReference type="InterPro" id="IPR052728">
    <property type="entry name" value="O2_lipid_transport_reg"/>
</dbReference>
<dbReference type="AlphaFoldDB" id="A0A6I8TQA5"/>
<evidence type="ECO:0000313" key="2">
    <source>
        <dbReference type="EnsemblMetazoa" id="AAEL014804-PB"/>
    </source>
</evidence>
<dbReference type="Proteomes" id="UP000008820">
    <property type="component" value="Chromosome 2"/>
</dbReference>